<proteinExistence type="predicted"/>
<keyword evidence="1" id="KW-0539">Nucleus</keyword>
<name>A0A0J9W2H6_FUSO4</name>
<gene>
    <name evidence="3" type="ORF">FOXG_21897</name>
</gene>
<dbReference type="GO" id="GO:0008270">
    <property type="term" value="F:zinc ion binding"/>
    <property type="evidence" value="ECO:0007669"/>
    <property type="project" value="InterPro"/>
</dbReference>
<dbReference type="AlphaFoldDB" id="A0A0J9W2H6"/>
<dbReference type="VEuPathDB" id="FungiDB:FOXG_21897"/>
<dbReference type="EMBL" id="DS231721">
    <property type="protein sequence ID" value="KNB17274.1"/>
    <property type="molecule type" value="Genomic_DNA"/>
</dbReference>
<dbReference type="GeneID" id="28962603"/>
<dbReference type="Proteomes" id="UP000009097">
    <property type="component" value="Unassembled WGS sequence"/>
</dbReference>
<sequence>MSSLANAGLARYAFECDYCKQKKFRCSKEFPKCSACKPWPGPCNYS</sequence>
<evidence type="ECO:0000256" key="1">
    <source>
        <dbReference type="ARBA" id="ARBA00023242"/>
    </source>
</evidence>
<dbReference type="Gene3D" id="4.10.240.10">
    <property type="entry name" value="Zn(2)-C6 fungal-type DNA-binding domain"/>
    <property type="match status" value="1"/>
</dbReference>
<protein>
    <recommendedName>
        <fullName evidence="2">Zn(2)-C6 fungal-type domain-containing protein</fullName>
    </recommendedName>
</protein>
<reference evidence="3" key="1">
    <citation type="submission" date="2007-04" db="EMBL/GenBank/DDBJ databases">
        <authorList>
            <consortium name="The Broad Institute Genome Sequencing Platform"/>
            <person name="Birren B."/>
            <person name="Lander E."/>
            <person name="Galagan J."/>
            <person name="Nusbaum C."/>
            <person name="Devon K."/>
            <person name="Ma L.-J."/>
            <person name="Jaffe D."/>
            <person name="Butler J."/>
            <person name="Alvarez P."/>
            <person name="Gnerre S."/>
            <person name="Grabherr M."/>
            <person name="Kleber M."/>
            <person name="Mauceli E."/>
            <person name="Brockman W."/>
            <person name="MacCallum I.A."/>
            <person name="Young S."/>
            <person name="LaButti K."/>
            <person name="DeCaprio D."/>
            <person name="Crawford M."/>
            <person name="Koehrsen M."/>
            <person name="Engels R."/>
            <person name="Montgomery P."/>
            <person name="Pearson M."/>
            <person name="Howarth C."/>
            <person name="Larson L."/>
            <person name="White J."/>
            <person name="O'Leary S."/>
            <person name="Kodira C."/>
            <person name="Zeng Q."/>
            <person name="Yandava C."/>
            <person name="Alvarado L."/>
            <person name="Kistler C."/>
            <person name="Shim W.-B."/>
            <person name="Kang S."/>
            <person name="Woloshuk C."/>
        </authorList>
    </citation>
    <scope>NUCLEOTIDE SEQUENCE</scope>
    <source>
        <strain evidence="3">4287</strain>
    </source>
</reference>
<dbReference type="InterPro" id="IPR036864">
    <property type="entry name" value="Zn2-C6_fun-type_DNA-bd_sf"/>
</dbReference>
<dbReference type="PROSITE" id="PS50048">
    <property type="entry name" value="ZN2_CY6_FUNGAL_2"/>
    <property type="match status" value="1"/>
</dbReference>
<evidence type="ECO:0000313" key="3">
    <source>
        <dbReference type="EMBL" id="KNB17274.1"/>
    </source>
</evidence>
<dbReference type="RefSeq" id="XP_018255319.1">
    <property type="nucleotide sequence ID" value="XM_018402270.1"/>
</dbReference>
<evidence type="ECO:0000313" key="4">
    <source>
        <dbReference type="Proteomes" id="UP000009097"/>
    </source>
</evidence>
<organism evidence="3 4">
    <name type="scientific">Fusarium oxysporum f. sp. lycopersici (strain 4287 / CBS 123668 / FGSC 9935 / NRRL 34936)</name>
    <name type="common">Fusarium vascular wilt of tomato</name>
    <dbReference type="NCBI Taxonomy" id="426428"/>
    <lineage>
        <taxon>Eukaryota</taxon>
        <taxon>Fungi</taxon>
        <taxon>Dikarya</taxon>
        <taxon>Ascomycota</taxon>
        <taxon>Pezizomycotina</taxon>
        <taxon>Sordariomycetes</taxon>
        <taxon>Hypocreomycetidae</taxon>
        <taxon>Hypocreales</taxon>
        <taxon>Nectriaceae</taxon>
        <taxon>Fusarium</taxon>
        <taxon>Fusarium oxysporum species complex</taxon>
    </lineage>
</organism>
<dbReference type="GO" id="GO:0000981">
    <property type="term" value="F:DNA-binding transcription factor activity, RNA polymerase II-specific"/>
    <property type="evidence" value="ECO:0007669"/>
    <property type="project" value="InterPro"/>
</dbReference>
<accession>A0A0J9W2H6</accession>
<dbReference type="InterPro" id="IPR001138">
    <property type="entry name" value="Zn2Cys6_DnaBD"/>
</dbReference>
<evidence type="ECO:0000259" key="2">
    <source>
        <dbReference type="PROSITE" id="PS50048"/>
    </source>
</evidence>
<reference evidence="3" key="2">
    <citation type="journal article" date="2010" name="Nature">
        <title>Comparative genomics reveals mobile pathogenicity chromosomes in Fusarium.</title>
        <authorList>
            <person name="Ma L.J."/>
            <person name="van der Does H.C."/>
            <person name="Borkovich K.A."/>
            <person name="Coleman J.J."/>
            <person name="Daboussi M.J."/>
            <person name="Di Pietro A."/>
            <person name="Dufresne M."/>
            <person name="Freitag M."/>
            <person name="Grabherr M."/>
            <person name="Henrissat B."/>
            <person name="Houterman P.M."/>
            <person name="Kang S."/>
            <person name="Shim W.B."/>
            <person name="Woloshuk C."/>
            <person name="Xie X."/>
            <person name="Xu J.R."/>
            <person name="Antoniw J."/>
            <person name="Baker S.E."/>
            <person name="Bluhm B.H."/>
            <person name="Breakspear A."/>
            <person name="Brown D.W."/>
            <person name="Butchko R.A."/>
            <person name="Chapman S."/>
            <person name="Coulson R."/>
            <person name="Coutinho P.M."/>
            <person name="Danchin E.G."/>
            <person name="Diener A."/>
            <person name="Gale L.R."/>
            <person name="Gardiner D.M."/>
            <person name="Goff S."/>
            <person name="Hammond-Kosack K.E."/>
            <person name="Hilburn K."/>
            <person name="Hua-Van A."/>
            <person name="Jonkers W."/>
            <person name="Kazan K."/>
            <person name="Kodira C.D."/>
            <person name="Koehrsen M."/>
            <person name="Kumar L."/>
            <person name="Lee Y.H."/>
            <person name="Li L."/>
            <person name="Manners J.M."/>
            <person name="Miranda-Saavedra D."/>
            <person name="Mukherjee M."/>
            <person name="Park G."/>
            <person name="Park J."/>
            <person name="Park S.Y."/>
            <person name="Proctor R.H."/>
            <person name="Regev A."/>
            <person name="Ruiz-Roldan M.C."/>
            <person name="Sain D."/>
            <person name="Sakthikumar S."/>
            <person name="Sykes S."/>
            <person name="Schwartz D.C."/>
            <person name="Turgeon B.G."/>
            <person name="Wapinski I."/>
            <person name="Yoder O."/>
            <person name="Young S."/>
            <person name="Zeng Q."/>
            <person name="Zhou S."/>
            <person name="Galagan J."/>
            <person name="Cuomo C.A."/>
            <person name="Kistler H.C."/>
            <person name="Rep M."/>
        </authorList>
    </citation>
    <scope>NUCLEOTIDE SEQUENCE [LARGE SCALE GENOMIC DNA]</scope>
    <source>
        <strain evidence="3">4287</strain>
    </source>
</reference>
<dbReference type="KEGG" id="fox:FOXG_21897"/>
<feature type="domain" description="Zn(2)-C6 fungal-type" evidence="2">
    <location>
        <begin position="15"/>
        <end position="45"/>
    </location>
</feature>
<dbReference type="Pfam" id="PF00172">
    <property type="entry name" value="Zn_clus"/>
    <property type="match status" value="1"/>
</dbReference>
<dbReference type="SUPFAM" id="SSF57701">
    <property type="entry name" value="Zn2/Cys6 DNA-binding domain"/>
    <property type="match status" value="1"/>
</dbReference>